<dbReference type="InterPro" id="IPR000210">
    <property type="entry name" value="BTB/POZ_dom"/>
</dbReference>
<dbReference type="Proteomes" id="UP000076871">
    <property type="component" value="Unassembled WGS sequence"/>
</dbReference>
<feature type="domain" description="BTB" evidence="2">
    <location>
        <begin position="41"/>
        <end position="112"/>
    </location>
</feature>
<sequence>MEARAEASSSRKRKRIDGNSSDIRMTDAAGEHDGEFWFDDGNIILSSQGIGFRVYRGLLAQQSDVFQSVFTLPQPADSEHVYDCPVVQLSDHPQELRHLLRVLLYGWKYLDPTRPIAFDAIASLIRLSHKYEIQDVLNDALWYLRSYYTDSFSLFGNKAQNIALQTMTVK</sequence>
<dbReference type="AlphaFoldDB" id="A0A165EYA0"/>
<protein>
    <recommendedName>
        <fullName evidence="2">BTB domain-containing protein</fullName>
    </recommendedName>
</protein>
<proteinExistence type="predicted"/>
<keyword evidence="4" id="KW-1185">Reference proteome</keyword>
<feature type="region of interest" description="Disordered" evidence="1">
    <location>
        <begin position="1"/>
        <end position="26"/>
    </location>
</feature>
<evidence type="ECO:0000313" key="4">
    <source>
        <dbReference type="Proteomes" id="UP000076871"/>
    </source>
</evidence>
<dbReference type="RefSeq" id="XP_040765711.1">
    <property type="nucleotide sequence ID" value="XM_040912408.1"/>
</dbReference>
<reference evidence="3 4" key="1">
    <citation type="journal article" date="2016" name="Mol. Biol. Evol.">
        <title>Comparative Genomics of Early-Diverging Mushroom-Forming Fungi Provides Insights into the Origins of Lignocellulose Decay Capabilities.</title>
        <authorList>
            <person name="Nagy L.G."/>
            <person name="Riley R."/>
            <person name="Tritt A."/>
            <person name="Adam C."/>
            <person name="Daum C."/>
            <person name="Floudas D."/>
            <person name="Sun H."/>
            <person name="Yadav J.S."/>
            <person name="Pangilinan J."/>
            <person name="Larsson K.H."/>
            <person name="Matsuura K."/>
            <person name="Barry K."/>
            <person name="Labutti K."/>
            <person name="Kuo R."/>
            <person name="Ohm R.A."/>
            <person name="Bhattacharya S.S."/>
            <person name="Shirouzu T."/>
            <person name="Yoshinaga Y."/>
            <person name="Martin F.M."/>
            <person name="Grigoriev I.V."/>
            <person name="Hibbett D.S."/>
        </authorList>
    </citation>
    <scope>NUCLEOTIDE SEQUENCE [LARGE SCALE GENOMIC DNA]</scope>
    <source>
        <strain evidence="3 4">93-53</strain>
    </source>
</reference>
<evidence type="ECO:0000256" key="1">
    <source>
        <dbReference type="SAM" id="MobiDB-lite"/>
    </source>
</evidence>
<dbReference type="Gene3D" id="3.30.710.10">
    <property type="entry name" value="Potassium Channel Kv1.1, Chain A"/>
    <property type="match status" value="1"/>
</dbReference>
<dbReference type="InterPro" id="IPR011333">
    <property type="entry name" value="SKP1/BTB/POZ_sf"/>
</dbReference>
<evidence type="ECO:0000259" key="2">
    <source>
        <dbReference type="PROSITE" id="PS50097"/>
    </source>
</evidence>
<evidence type="ECO:0000313" key="3">
    <source>
        <dbReference type="EMBL" id="KZT07971.1"/>
    </source>
</evidence>
<dbReference type="PROSITE" id="PS50097">
    <property type="entry name" value="BTB"/>
    <property type="match status" value="1"/>
</dbReference>
<accession>A0A165EYA0</accession>
<dbReference type="OrthoDB" id="3036049at2759"/>
<organism evidence="3 4">
    <name type="scientific">Laetiporus sulphureus 93-53</name>
    <dbReference type="NCBI Taxonomy" id="1314785"/>
    <lineage>
        <taxon>Eukaryota</taxon>
        <taxon>Fungi</taxon>
        <taxon>Dikarya</taxon>
        <taxon>Basidiomycota</taxon>
        <taxon>Agaricomycotina</taxon>
        <taxon>Agaricomycetes</taxon>
        <taxon>Polyporales</taxon>
        <taxon>Laetiporus</taxon>
    </lineage>
</organism>
<dbReference type="GeneID" id="63829436"/>
<gene>
    <name evidence="3" type="ORF">LAESUDRAFT_758100</name>
</gene>
<dbReference type="EMBL" id="KV427617">
    <property type="protein sequence ID" value="KZT07971.1"/>
    <property type="molecule type" value="Genomic_DNA"/>
</dbReference>
<name>A0A165EYA0_9APHY</name>
<dbReference type="InParanoid" id="A0A165EYA0"/>